<sequence length="269" mass="27142">MNEAPKAFSALFGQTMRATAFLSRLPVPPQHFAEDGQSMRDDSAAFAFAGTLIGILPALALVLLTTIGVPPFMSATFAVMAMAAITGALHEDGLGDVADGFGGASDRESRLEIMKDSRIGTYGAIAVAGTLLLRSAGLGAIVAAHGSLAAAFALIAVAACSRAAIVWFWASLPSARPGGVADSAGSPRESAVSMAAISGLAIFAVVATAAIGFLNAAIAILLAIAAMQGFSRLCMRMLGGQTGDTLGACQQIVEILLYTGLALGIAIPT</sequence>
<evidence type="ECO:0000256" key="3">
    <source>
        <dbReference type="ARBA" id="ARBA00004663"/>
    </source>
</evidence>
<evidence type="ECO:0000256" key="18">
    <source>
        <dbReference type="ARBA" id="ARBA00049504"/>
    </source>
</evidence>
<dbReference type="GO" id="GO:0051073">
    <property type="term" value="F:adenosylcobinamide-GDP ribazoletransferase activity"/>
    <property type="evidence" value="ECO:0007669"/>
    <property type="project" value="UniProtKB-UniRule"/>
</dbReference>
<evidence type="ECO:0000256" key="19">
    <source>
        <dbReference type="HAMAP-Rule" id="MF_00719"/>
    </source>
</evidence>
<dbReference type="GO" id="GO:0009236">
    <property type="term" value="P:cobalamin biosynthetic process"/>
    <property type="evidence" value="ECO:0007669"/>
    <property type="project" value="UniProtKB-UniRule"/>
</dbReference>
<comment type="similarity">
    <text evidence="4 19">Belongs to the CobS family.</text>
</comment>
<feature type="transmembrane region" description="Helical" evidence="19">
    <location>
        <begin position="119"/>
        <end position="141"/>
    </location>
</feature>
<organism evidence="20 21">
    <name type="scientific">Oricola thermophila</name>
    <dbReference type="NCBI Taxonomy" id="2742145"/>
    <lineage>
        <taxon>Bacteria</taxon>
        <taxon>Pseudomonadati</taxon>
        <taxon>Pseudomonadota</taxon>
        <taxon>Alphaproteobacteria</taxon>
        <taxon>Hyphomicrobiales</taxon>
        <taxon>Ahrensiaceae</taxon>
        <taxon>Oricola</taxon>
    </lineage>
</organism>
<evidence type="ECO:0000256" key="14">
    <source>
        <dbReference type="ARBA" id="ARBA00025228"/>
    </source>
</evidence>
<evidence type="ECO:0000256" key="6">
    <source>
        <dbReference type="ARBA" id="ARBA00015850"/>
    </source>
</evidence>
<feature type="transmembrane region" description="Helical" evidence="19">
    <location>
        <begin position="194"/>
        <end position="227"/>
    </location>
</feature>
<keyword evidence="8 19" id="KW-0169">Cobalamin biosynthesis</keyword>
<keyword evidence="9 19" id="KW-0808">Transferase</keyword>
<evidence type="ECO:0000256" key="9">
    <source>
        <dbReference type="ARBA" id="ARBA00022679"/>
    </source>
</evidence>
<evidence type="ECO:0000256" key="17">
    <source>
        <dbReference type="ARBA" id="ARBA00048623"/>
    </source>
</evidence>
<dbReference type="PANTHER" id="PTHR34148">
    <property type="entry name" value="ADENOSYLCOBINAMIDE-GDP RIBAZOLETRANSFERASE"/>
    <property type="match status" value="1"/>
</dbReference>
<dbReference type="KEGG" id="orm:HTY61_03700"/>
<accession>A0A6N1V9L3</accession>
<protein>
    <recommendedName>
        <fullName evidence="6 19">Adenosylcobinamide-GDP ribazoletransferase</fullName>
        <ecNumber evidence="5 19">2.7.8.26</ecNumber>
    </recommendedName>
    <alternativeName>
        <fullName evidence="16 19">Cobalamin synthase</fullName>
    </alternativeName>
    <alternativeName>
        <fullName evidence="15 19">Cobalamin-5'-phosphate synthase</fullName>
    </alternativeName>
</protein>
<dbReference type="EC" id="2.7.8.26" evidence="5 19"/>
<dbReference type="InterPro" id="IPR003805">
    <property type="entry name" value="CobS"/>
</dbReference>
<comment type="subcellular location">
    <subcellularLocation>
        <location evidence="2 19">Cell membrane</location>
        <topology evidence="2 19">Multi-pass membrane protein</topology>
    </subcellularLocation>
</comment>
<reference evidence="20 21" key="1">
    <citation type="submission" date="2020-06" db="EMBL/GenBank/DDBJ databases">
        <title>Oricola thermophila sp. nov. isolated from a tidal sediments.</title>
        <authorList>
            <person name="Kwon K.K."/>
            <person name="Yang S.-H."/>
            <person name="Park M.-J."/>
        </authorList>
    </citation>
    <scope>NUCLEOTIDE SEQUENCE [LARGE SCALE GENOMIC DNA]</scope>
    <source>
        <strain evidence="20 21">MEBiC13590</strain>
    </source>
</reference>
<evidence type="ECO:0000256" key="10">
    <source>
        <dbReference type="ARBA" id="ARBA00022692"/>
    </source>
</evidence>
<feature type="transmembrane region" description="Helical" evidence="19">
    <location>
        <begin position="44"/>
        <end position="64"/>
    </location>
</feature>
<dbReference type="Pfam" id="PF02654">
    <property type="entry name" value="CobS"/>
    <property type="match status" value="1"/>
</dbReference>
<keyword evidence="12 19" id="KW-1133">Transmembrane helix</keyword>
<keyword evidence="13 19" id="KW-0472">Membrane</keyword>
<dbReference type="UniPathway" id="UPA00148">
    <property type="reaction ID" value="UER00238"/>
</dbReference>
<dbReference type="GO" id="GO:0008818">
    <property type="term" value="F:cobalamin 5'-phosphate synthase activity"/>
    <property type="evidence" value="ECO:0007669"/>
    <property type="project" value="UniProtKB-UniRule"/>
</dbReference>
<dbReference type="Proteomes" id="UP000509367">
    <property type="component" value="Chromosome"/>
</dbReference>
<comment type="catalytic activity">
    <reaction evidence="17 19">
        <text>alpha-ribazole + adenosylcob(III)inamide-GDP = adenosylcob(III)alamin + GMP + H(+)</text>
        <dbReference type="Rhea" id="RHEA:16049"/>
        <dbReference type="ChEBI" id="CHEBI:10329"/>
        <dbReference type="ChEBI" id="CHEBI:15378"/>
        <dbReference type="ChEBI" id="CHEBI:18408"/>
        <dbReference type="ChEBI" id="CHEBI:58115"/>
        <dbReference type="ChEBI" id="CHEBI:60487"/>
        <dbReference type="EC" id="2.7.8.26"/>
    </reaction>
</comment>
<name>A0A6N1V9L3_9HYPH</name>
<evidence type="ECO:0000256" key="13">
    <source>
        <dbReference type="ARBA" id="ARBA00023136"/>
    </source>
</evidence>
<evidence type="ECO:0000256" key="8">
    <source>
        <dbReference type="ARBA" id="ARBA00022573"/>
    </source>
</evidence>
<evidence type="ECO:0000256" key="11">
    <source>
        <dbReference type="ARBA" id="ARBA00022842"/>
    </source>
</evidence>
<keyword evidence="7 19" id="KW-1003">Cell membrane</keyword>
<evidence type="ECO:0000256" key="1">
    <source>
        <dbReference type="ARBA" id="ARBA00001946"/>
    </source>
</evidence>
<evidence type="ECO:0000256" key="16">
    <source>
        <dbReference type="ARBA" id="ARBA00032853"/>
    </source>
</evidence>
<keyword evidence="21" id="KW-1185">Reference proteome</keyword>
<keyword evidence="11 19" id="KW-0460">Magnesium</keyword>
<dbReference type="PANTHER" id="PTHR34148:SF1">
    <property type="entry name" value="ADENOSYLCOBINAMIDE-GDP RIBAZOLETRANSFERASE"/>
    <property type="match status" value="1"/>
</dbReference>
<comment type="pathway">
    <text evidence="3 19">Cofactor biosynthesis; adenosylcobalamin biosynthesis; adenosylcobalamin from cob(II)yrinate a,c-diamide: step 7/7.</text>
</comment>
<comment type="catalytic activity">
    <reaction evidence="18 19">
        <text>alpha-ribazole 5'-phosphate + adenosylcob(III)inamide-GDP = adenosylcob(III)alamin 5'-phosphate + GMP + H(+)</text>
        <dbReference type="Rhea" id="RHEA:23560"/>
        <dbReference type="ChEBI" id="CHEBI:15378"/>
        <dbReference type="ChEBI" id="CHEBI:57918"/>
        <dbReference type="ChEBI" id="CHEBI:58115"/>
        <dbReference type="ChEBI" id="CHEBI:60487"/>
        <dbReference type="ChEBI" id="CHEBI:60493"/>
        <dbReference type="EC" id="2.7.8.26"/>
    </reaction>
</comment>
<dbReference type="EMBL" id="CP054836">
    <property type="protein sequence ID" value="QKV17636.1"/>
    <property type="molecule type" value="Genomic_DNA"/>
</dbReference>
<evidence type="ECO:0000256" key="2">
    <source>
        <dbReference type="ARBA" id="ARBA00004651"/>
    </source>
</evidence>
<comment type="function">
    <text evidence="14 19">Joins adenosylcobinamide-GDP and alpha-ribazole to generate adenosylcobalamin (Ado-cobalamin). Also synthesizes adenosylcobalamin 5'-phosphate from adenosylcobinamide-GDP and alpha-ribazole 5'-phosphate.</text>
</comment>
<dbReference type="AlphaFoldDB" id="A0A6N1V9L3"/>
<feature type="transmembrane region" description="Helical" evidence="19">
    <location>
        <begin position="148"/>
        <end position="170"/>
    </location>
</feature>
<evidence type="ECO:0000256" key="5">
    <source>
        <dbReference type="ARBA" id="ARBA00013200"/>
    </source>
</evidence>
<evidence type="ECO:0000256" key="15">
    <source>
        <dbReference type="ARBA" id="ARBA00032605"/>
    </source>
</evidence>
<evidence type="ECO:0000256" key="4">
    <source>
        <dbReference type="ARBA" id="ARBA00010561"/>
    </source>
</evidence>
<evidence type="ECO:0000313" key="21">
    <source>
        <dbReference type="Proteomes" id="UP000509367"/>
    </source>
</evidence>
<comment type="cofactor">
    <cofactor evidence="1 19">
        <name>Mg(2+)</name>
        <dbReference type="ChEBI" id="CHEBI:18420"/>
    </cofactor>
</comment>
<dbReference type="GO" id="GO:0005886">
    <property type="term" value="C:plasma membrane"/>
    <property type="evidence" value="ECO:0007669"/>
    <property type="project" value="UniProtKB-SubCell"/>
</dbReference>
<evidence type="ECO:0000313" key="20">
    <source>
        <dbReference type="EMBL" id="QKV17636.1"/>
    </source>
</evidence>
<evidence type="ECO:0000256" key="7">
    <source>
        <dbReference type="ARBA" id="ARBA00022475"/>
    </source>
</evidence>
<gene>
    <name evidence="19" type="primary">cobS</name>
    <name evidence="20" type="ORF">HTY61_03700</name>
</gene>
<dbReference type="HAMAP" id="MF_00719">
    <property type="entry name" value="CobS"/>
    <property type="match status" value="1"/>
</dbReference>
<keyword evidence="10 19" id="KW-0812">Transmembrane</keyword>
<proteinExistence type="inferred from homology"/>
<evidence type="ECO:0000256" key="12">
    <source>
        <dbReference type="ARBA" id="ARBA00022989"/>
    </source>
</evidence>